<dbReference type="InterPro" id="IPR002912">
    <property type="entry name" value="ACT_dom"/>
</dbReference>
<accession>A0ABR8XSU7</accession>
<evidence type="ECO:0000256" key="1">
    <source>
        <dbReference type="ARBA" id="ARBA00022737"/>
    </source>
</evidence>
<dbReference type="SMART" id="SM00116">
    <property type="entry name" value="CBS"/>
    <property type="match status" value="2"/>
</dbReference>
<organism evidence="5 6">
    <name type="scientific">Solibacillus merdavium</name>
    <dbReference type="NCBI Taxonomy" id="2762218"/>
    <lineage>
        <taxon>Bacteria</taxon>
        <taxon>Bacillati</taxon>
        <taxon>Bacillota</taxon>
        <taxon>Bacilli</taxon>
        <taxon>Bacillales</taxon>
        <taxon>Caryophanaceae</taxon>
        <taxon>Solibacillus</taxon>
    </lineage>
</organism>
<dbReference type="Proteomes" id="UP000600565">
    <property type="component" value="Unassembled WGS sequence"/>
</dbReference>
<feature type="domain" description="CBS" evidence="3">
    <location>
        <begin position="78"/>
        <end position="136"/>
    </location>
</feature>
<evidence type="ECO:0000259" key="4">
    <source>
        <dbReference type="PROSITE" id="PS51671"/>
    </source>
</evidence>
<dbReference type="SUPFAM" id="SSF54631">
    <property type="entry name" value="CBS-domain pair"/>
    <property type="match status" value="1"/>
</dbReference>
<reference evidence="5 6" key="1">
    <citation type="submission" date="2020-08" db="EMBL/GenBank/DDBJ databases">
        <title>A Genomic Blueprint of the Chicken Gut Microbiome.</title>
        <authorList>
            <person name="Gilroy R."/>
            <person name="Ravi A."/>
            <person name="Getino M."/>
            <person name="Pursley I."/>
            <person name="Horton D.L."/>
            <person name="Alikhan N.-F."/>
            <person name="Baker D."/>
            <person name="Gharbi K."/>
            <person name="Hall N."/>
            <person name="Watson M."/>
            <person name="Adriaenssens E.M."/>
            <person name="Foster-Nyarko E."/>
            <person name="Jarju S."/>
            <person name="Secka A."/>
            <person name="Antonio M."/>
            <person name="Oren A."/>
            <person name="Chaudhuri R."/>
            <person name="La Ragione R.M."/>
            <person name="Hildebrand F."/>
            <person name="Pallen M.J."/>
        </authorList>
    </citation>
    <scope>NUCLEOTIDE SEQUENCE [LARGE SCALE GENOMIC DNA]</scope>
    <source>
        <strain evidence="5 6">Sa1YVA6</strain>
    </source>
</reference>
<dbReference type="Gene3D" id="3.30.70.260">
    <property type="match status" value="1"/>
</dbReference>
<dbReference type="InterPro" id="IPR051462">
    <property type="entry name" value="CBS_domain-containing"/>
</dbReference>
<dbReference type="PANTHER" id="PTHR48108:SF2">
    <property type="entry name" value="ACETOIN UTILIZATION PROTEIN ACUB"/>
    <property type="match status" value="1"/>
</dbReference>
<sequence length="215" mass="24101">MIVEEIMKREIHTLLPENTVRDAVRLMREEKVRHVPIVSSDNTVVGIITDHDLKNALPSCLREEPNSIIYDAPIEEIMVKNPIVGHPLDFVEEVASIFYDAKISCLPIVSAGKLVGIVTTTDLLYTYIELTGAHQPGSKIDIRVSNRPGMLFEISKVFQENKANVVSVLVYPDGDNTKSRIVSVRLQVINPLHIIEDLRKQGYDVLWPNLPGISL</sequence>
<dbReference type="CDD" id="cd04883">
    <property type="entry name" value="ACT_AcuB"/>
    <property type="match status" value="1"/>
</dbReference>
<dbReference type="InterPro" id="IPR045865">
    <property type="entry name" value="ACT-like_dom_sf"/>
</dbReference>
<dbReference type="EMBL" id="JACSPW010000030">
    <property type="protein sequence ID" value="MBD8035011.1"/>
    <property type="molecule type" value="Genomic_DNA"/>
</dbReference>
<feature type="domain" description="CBS" evidence="3">
    <location>
        <begin position="7"/>
        <end position="64"/>
    </location>
</feature>
<gene>
    <name evidence="5" type="ORF">H9632_18285</name>
</gene>
<dbReference type="PROSITE" id="PS51371">
    <property type="entry name" value="CBS"/>
    <property type="match status" value="2"/>
</dbReference>
<dbReference type="SUPFAM" id="SSF55021">
    <property type="entry name" value="ACT-like"/>
    <property type="match status" value="1"/>
</dbReference>
<proteinExistence type="predicted"/>
<name>A0ABR8XSU7_9BACL</name>
<dbReference type="RefSeq" id="WP_191705490.1">
    <property type="nucleotide sequence ID" value="NZ_JACSPW010000030.1"/>
</dbReference>
<keyword evidence="2" id="KW-0129">CBS domain</keyword>
<dbReference type="Gene3D" id="3.10.580.10">
    <property type="entry name" value="CBS-domain"/>
    <property type="match status" value="1"/>
</dbReference>
<evidence type="ECO:0000313" key="6">
    <source>
        <dbReference type="Proteomes" id="UP000600565"/>
    </source>
</evidence>
<dbReference type="PROSITE" id="PS51671">
    <property type="entry name" value="ACT"/>
    <property type="match status" value="1"/>
</dbReference>
<evidence type="ECO:0000259" key="3">
    <source>
        <dbReference type="PROSITE" id="PS51371"/>
    </source>
</evidence>
<evidence type="ECO:0000313" key="5">
    <source>
        <dbReference type="EMBL" id="MBD8035011.1"/>
    </source>
</evidence>
<evidence type="ECO:0000256" key="2">
    <source>
        <dbReference type="PROSITE-ProRule" id="PRU00703"/>
    </source>
</evidence>
<dbReference type="PANTHER" id="PTHR48108">
    <property type="entry name" value="CBS DOMAIN-CONTAINING PROTEIN CBSX2, CHLOROPLASTIC"/>
    <property type="match status" value="1"/>
</dbReference>
<dbReference type="Pfam" id="PF01842">
    <property type="entry name" value="ACT"/>
    <property type="match status" value="1"/>
</dbReference>
<keyword evidence="6" id="KW-1185">Reference proteome</keyword>
<comment type="caution">
    <text evidence="5">The sequence shown here is derived from an EMBL/GenBank/DDBJ whole genome shotgun (WGS) entry which is preliminary data.</text>
</comment>
<dbReference type="CDD" id="cd04584">
    <property type="entry name" value="CBS_pair_AcuB_like"/>
    <property type="match status" value="1"/>
</dbReference>
<feature type="domain" description="ACT" evidence="4">
    <location>
        <begin position="139"/>
        <end position="213"/>
    </location>
</feature>
<dbReference type="Pfam" id="PF00571">
    <property type="entry name" value="CBS"/>
    <property type="match status" value="2"/>
</dbReference>
<dbReference type="InterPro" id="IPR000644">
    <property type="entry name" value="CBS_dom"/>
</dbReference>
<dbReference type="InterPro" id="IPR046342">
    <property type="entry name" value="CBS_dom_sf"/>
</dbReference>
<keyword evidence="1" id="KW-0677">Repeat</keyword>
<protein>
    <submittedName>
        <fullName evidence="5">CBS domain-containing protein</fullName>
    </submittedName>
</protein>